<feature type="transmembrane region" description="Helical" evidence="2">
    <location>
        <begin position="48"/>
        <end position="69"/>
    </location>
</feature>
<dbReference type="Proteomes" id="UP000812966">
    <property type="component" value="Unassembled WGS sequence"/>
</dbReference>
<proteinExistence type="predicted"/>
<feature type="compositionally biased region" description="Basic and acidic residues" evidence="1">
    <location>
        <begin position="319"/>
        <end position="330"/>
    </location>
</feature>
<comment type="caution">
    <text evidence="3">The sequence shown here is derived from an EMBL/GenBank/DDBJ whole genome shotgun (WGS) entry which is preliminary data.</text>
</comment>
<feature type="transmembrane region" description="Helical" evidence="2">
    <location>
        <begin position="259"/>
        <end position="283"/>
    </location>
</feature>
<evidence type="ECO:0000313" key="4">
    <source>
        <dbReference type="Proteomes" id="UP000812966"/>
    </source>
</evidence>
<keyword evidence="2" id="KW-0472">Membrane</keyword>
<keyword evidence="4" id="KW-1185">Reference proteome</keyword>
<protein>
    <submittedName>
        <fullName evidence="3">Uncharacterized protein</fullName>
    </submittedName>
</protein>
<reference evidence="3" key="1">
    <citation type="submission" date="2020-04" db="EMBL/GenBank/DDBJ databases">
        <title>Analysis of mating type loci in Filobasidium floriforme.</title>
        <authorList>
            <person name="Nowrousian M."/>
        </authorList>
    </citation>
    <scope>NUCLEOTIDE SEQUENCE</scope>
    <source>
        <strain evidence="3">CBS 6242</strain>
    </source>
</reference>
<keyword evidence="2" id="KW-1133">Transmembrane helix</keyword>
<evidence type="ECO:0000256" key="1">
    <source>
        <dbReference type="SAM" id="MobiDB-lite"/>
    </source>
</evidence>
<gene>
    <name evidence="3" type="ORF">FFLO_01180</name>
</gene>
<keyword evidence="2" id="KW-0812">Transmembrane</keyword>
<dbReference type="AlphaFoldDB" id="A0A8K0JQ13"/>
<dbReference type="PANTHER" id="PTHR42024:SF1">
    <property type="entry name" value="AMINO ACID PERMEASE_ SLC12A DOMAIN-CONTAINING PROTEIN"/>
    <property type="match status" value="1"/>
</dbReference>
<evidence type="ECO:0000256" key="2">
    <source>
        <dbReference type="SAM" id="Phobius"/>
    </source>
</evidence>
<feature type="compositionally biased region" description="Basic residues" evidence="1">
    <location>
        <begin position="15"/>
        <end position="26"/>
    </location>
</feature>
<evidence type="ECO:0000313" key="3">
    <source>
        <dbReference type="EMBL" id="KAG7567054.1"/>
    </source>
</evidence>
<feature type="transmembrane region" description="Helical" evidence="2">
    <location>
        <begin position="152"/>
        <end position="173"/>
    </location>
</feature>
<accession>A0A8K0JQ13</accession>
<feature type="transmembrane region" description="Helical" evidence="2">
    <location>
        <begin position="229"/>
        <end position="253"/>
    </location>
</feature>
<feature type="region of interest" description="Disordered" evidence="1">
    <location>
        <begin position="306"/>
        <end position="330"/>
    </location>
</feature>
<organism evidence="3 4">
    <name type="scientific">Filobasidium floriforme</name>
    <dbReference type="NCBI Taxonomy" id="5210"/>
    <lineage>
        <taxon>Eukaryota</taxon>
        <taxon>Fungi</taxon>
        <taxon>Dikarya</taxon>
        <taxon>Basidiomycota</taxon>
        <taxon>Agaricomycotina</taxon>
        <taxon>Tremellomycetes</taxon>
        <taxon>Filobasidiales</taxon>
        <taxon>Filobasidiaceae</taxon>
        <taxon>Filobasidium</taxon>
    </lineage>
</organism>
<feature type="transmembrane region" description="Helical" evidence="2">
    <location>
        <begin position="127"/>
        <end position="146"/>
    </location>
</feature>
<name>A0A8K0JQ13_9TREE</name>
<dbReference type="PANTHER" id="PTHR42024">
    <property type="entry name" value="AMINO ACID PERMEASE_ SLC12A DOMAIN-CONTAINING PROTEIN"/>
    <property type="match status" value="1"/>
</dbReference>
<dbReference type="EMBL" id="JABELV010000016">
    <property type="protein sequence ID" value="KAG7567054.1"/>
    <property type="molecule type" value="Genomic_DNA"/>
</dbReference>
<feature type="region of interest" description="Disordered" evidence="1">
    <location>
        <begin position="1"/>
        <end position="27"/>
    </location>
</feature>
<sequence length="330" mass="38212">MTEPTPQETHPPRRDSRHHHPNHTVHQHPAGLPLIQGFNLWHRKWSNLAYAGFILFCNLALPCILFYVLKDNTHMTLRELIGISSATLGVSSSFDGPFRTWKLWKNRPYYGPLNDPVRWHMDFTMHLYSYALLIFALPLAIASAVKPPMPDFFCMSTPMLVGPVGLVFLISLFRPKCPFWCSSDAPGTRMKPAVFYMFEDIGAVDFRHGKEFREAVNKRYDASPPWQDLMWYLTAWWAFGTAIYFGVTAAITWTVRFGISFGLILGVFFIWLVVWAVLSLWIVKWGLRREEVWWKQHQAKAVEEGKVERVEGASEVEDMTPRESQMTERT</sequence>